<comment type="subcellular location">
    <subcellularLocation>
        <location evidence="1">Membrane</location>
        <topology evidence="1">Multi-pass membrane protein</topology>
    </subcellularLocation>
</comment>
<dbReference type="PANTHER" id="PTHR30238:SF4">
    <property type="entry name" value="SLL1022 PROTEIN"/>
    <property type="match status" value="1"/>
</dbReference>
<feature type="transmembrane region" description="Helical" evidence="6">
    <location>
        <begin position="67"/>
        <end position="85"/>
    </location>
</feature>
<organism evidence="7 8">
    <name type="scientific">Bacillus cereus</name>
    <dbReference type="NCBI Taxonomy" id="1396"/>
    <lineage>
        <taxon>Bacteria</taxon>
        <taxon>Bacillati</taxon>
        <taxon>Bacillota</taxon>
        <taxon>Bacilli</taxon>
        <taxon>Bacillales</taxon>
        <taxon>Bacillaceae</taxon>
        <taxon>Bacillus</taxon>
        <taxon>Bacillus cereus group</taxon>
    </lineage>
</organism>
<keyword evidence="3 6" id="KW-0812">Transmembrane</keyword>
<feature type="transmembrane region" description="Helical" evidence="6">
    <location>
        <begin position="157"/>
        <end position="176"/>
    </location>
</feature>
<dbReference type="AlphaFoldDB" id="A0A161R602"/>
<name>A0A161R602_BACCE</name>
<feature type="transmembrane region" description="Helical" evidence="6">
    <location>
        <begin position="40"/>
        <end position="61"/>
    </location>
</feature>
<evidence type="ECO:0000256" key="1">
    <source>
        <dbReference type="ARBA" id="ARBA00004141"/>
    </source>
</evidence>
<dbReference type="GO" id="GO:0016020">
    <property type="term" value="C:membrane"/>
    <property type="evidence" value="ECO:0007669"/>
    <property type="project" value="UniProtKB-SubCell"/>
</dbReference>
<dbReference type="RefSeq" id="WP_063260101.1">
    <property type="nucleotide sequence ID" value="NZ_LJKE01000020.1"/>
</dbReference>
<evidence type="ECO:0000256" key="3">
    <source>
        <dbReference type="ARBA" id="ARBA00022692"/>
    </source>
</evidence>
<sequence length="217" mass="23378">MEHFMTLLMIVGIDIVLSADNAILIAMAAKNVDEKNRKKAILFGTAVAVVLRIAFAGLVTYLLQIPYLQALGGVLLVWIAIKLLISNDSDSHKEGGTSVLSAILMIVWADAAMSLDNVLALAAVANGDFLMIMVGILISIPIIVWGSSFCIKMMERFPVIIYIGAGILAWSAGGMVMHDKHLNFLPGIPAYSVQIGFVVGVLGMSYIANQFLKSRKK</sequence>
<dbReference type="NCBIfam" id="TIGR03717">
    <property type="entry name" value="R_switched_YjbE"/>
    <property type="match status" value="1"/>
</dbReference>
<dbReference type="InterPro" id="IPR022301">
    <property type="entry name" value="Integral_membrane_YjbE"/>
</dbReference>
<evidence type="ECO:0000256" key="6">
    <source>
        <dbReference type="SAM" id="Phobius"/>
    </source>
</evidence>
<dbReference type="PATRIC" id="fig|1396.535.peg.1004"/>
<protein>
    <submittedName>
        <fullName evidence="7">Integral membrane protein</fullName>
    </submittedName>
</protein>
<dbReference type="PANTHER" id="PTHR30238">
    <property type="entry name" value="MEMBRANE BOUND PREDICTED REDOX MODULATOR"/>
    <property type="match status" value="1"/>
</dbReference>
<feature type="transmembrane region" description="Helical" evidence="6">
    <location>
        <begin position="6"/>
        <end position="28"/>
    </location>
</feature>
<reference evidence="7 8" key="1">
    <citation type="submission" date="2015-09" db="EMBL/GenBank/DDBJ databases">
        <title>Bacillus cereus food isolates.</title>
        <authorList>
            <person name="Boekhorst J."/>
        </authorList>
    </citation>
    <scope>NUCLEOTIDE SEQUENCE [LARGE SCALE GENOMIC DNA]</scope>
    <source>
        <strain evidence="7 8">B4088</strain>
    </source>
</reference>
<evidence type="ECO:0000256" key="5">
    <source>
        <dbReference type="ARBA" id="ARBA00023136"/>
    </source>
</evidence>
<comment type="caution">
    <text evidence="7">The sequence shown here is derived from an EMBL/GenBank/DDBJ whole genome shotgun (WGS) entry which is preliminary data.</text>
</comment>
<evidence type="ECO:0000313" key="8">
    <source>
        <dbReference type="Proteomes" id="UP000076482"/>
    </source>
</evidence>
<dbReference type="EMBL" id="LJKE01000020">
    <property type="protein sequence ID" value="KZD71204.1"/>
    <property type="molecule type" value="Genomic_DNA"/>
</dbReference>
<keyword evidence="5 6" id="KW-0472">Membrane</keyword>
<evidence type="ECO:0000256" key="2">
    <source>
        <dbReference type="ARBA" id="ARBA00007511"/>
    </source>
</evidence>
<comment type="similarity">
    <text evidence="2">Belongs to the TerC family.</text>
</comment>
<accession>A0A161R602</accession>
<evidence type="ECO:0000256" key="4">
    <source>
        <dbReference type="ARBA" id="ARBA00022989"/>
    </source>
</evidence>
<feature type="transmembrane region" description="Helical" evidence="6">
    <location>
        <begin position="97"/>
        <end position="115"/>
    </location>
</feature>
<dbReference type="Pfam" id="PF03741">
    <property type="entry name" value="TerC"/>
    <property type="match status" value="1"/>
</dbReference>
<gene>
    <name evidence="7" type="ORF">B4088_0934</name>
</gene>
<keyword evidence="4 6" id="KW-1133">Transmembrane helix</keyword>
<feature type="transmembrane region" description="Helical" evidence="6">
    <location>
        <begin position="188"/>
        <end position="208"/>
    </location>
</feature>
<dbReference type="Proteomes" id="UP000076482">
    <property type="component" value="Unassembled WGS sequence"/>
</dbReference>
<feature type="transmembrane region" description="Helical" evidence="6">
    <location>
        <begin position="121"/>
        <end position="145"/>
    </location>
</feature>
<dbReference type="InterPro" id="IPR005496">
    <property type="entry name" value="Integral_membrane_TerC"/>
</dbReference>
<evidence type="ECO:0000313" key="7">
    <source>
        <dbReference type="EMBL" id="KZD71204.1"/>
    </source>
</evidence>
<proteinExistence type="inferred from homology"/>